<dbReference type="GO" id="GO:0036503">
    <property type="term" value="P:ERAD pathway"/>
    <property type="evidence" value="ECO:0007669"/>
    <property type="project" value="TreeGrafter"/>
</dbReference>
<sequence>MFYEGDLRGGIALAVKENKLVACLVVKENDTESSRWEKEWFGTKSEDHSTATPAGGDADDATHSFGELLSAKAIILRLYEGSDEVGFLSAFCAIDNVPKLVIISDGTLIVDVASNSTEEELAKVAPKLIEILSTEPSPTPASNQAQDTQAAIADSAEQRVSLPLLQRVHQPALTEEEKQEAEREARKAISRARRLQAERSAAGEDVTAPWKRTWVEHQRVRQREAQVEREAIRRTIAEDRERRQQRRKVSPTTSASSSNTTKMASSSALSPGNSCSLHIRLFDGTSIRTKFSADSTVSTAVRTFVTENSSTDVPYNFRIMDLPKPARTIEISEENQTLRELGLCPNATLVLVPVRDFTDAYLAQGPAGVVRKGMNLGYNVAYGAFSVVGGIFSKVTGYPVDPEASEGPYIAGTGDNPNHLVSRSKDEKRPATDAAAQPVTNVNTLADQKDKQSAEFYNGNQTNVEPRPDDKK</sequence>
<dbReference type="InterPro" id="IPR001012">
    <property type="entry name" value="UBX_dom"/>
</dbReference>
<name>A0A2P7YG08_9PEZI</name>
<keyword evidence="4" id="KW-1185">Reference proteome</keyword>
<dbReference type="STRING" id="40998.A0A2P7YG08"/>
<accession>A0A2P7YG08</accession>
<dbReference type="Pfam" id="PF00789">
    <property type="entry name" value="UBX"/>
    <property type="match status" value="1"/>
</dbReference>
<dbReference type="Gene3D" id="3.10.20.90">
    <property type="entry name" value="Phosphatidylinositol 3-kinase Catalytic Subunit, Chain A, domain 1"/>
    <property type="match status" value="1"/>
</dbReference>
<protein>
    <recommendedName>
        <fullName evidence="2">UBX domain-containing protein</fullName>
    </recommendedName>
</protein>
<dbReference type="OrthoDB" id="2445133at2759"/>
<dbReference type="CDD" id="cd01767">
    <property type="entry name" value="UBX"/>
    <property type="match status" value="1"/>
</dbReference>
<dbReference type="SUPFAM" id="SSF54236">
    <property type="entry name" value="Ubiquitin-like"/>
    <property type="match status" value="1"/>
</dbReference>
<evidence type="ECO:0000259" key="2">
    <source>
        <dbReference type="PROSITE" id="PS50033"/>
    </source>
</evidence>
<organism evidence="3 4">
    <name type="scientific">Elsinoe australis</name>
    <dbReference type="NCBI Taxonomy" id="40998"/>
    <lineage>
        <taxon>Eukaryota</taxon>
        <taxon>Fungi</taxon>
        <taxon>Dikarya</taxon>
        <taxon>Ascomycota</taxon>
        <taxon>Pezizomycotina</taxon>
        <taxon>Dothideomycetes</taxon>
        <taxon>Dothideomycetidae</taxon>
        <taxon>Myriangiales</taxon>
        <taxon>Elsinoaceae</taxon>
        <taxon>Elsinoe</taxon>
    </lineage>
</organism>
<feature type="compositionally biased region" description="Low complexity" evidence="1">
    <location>
        <begin position="250"/>
        <end position="268"/>
    </location>
</feature>
<dbReference type="Proteomes" id="UP000243723">
    <property type="component" value="Unassembled WGS sequence"/>
</dbReference>
<dbReference type="AlphaFoldDB" id="A0A2P7YG08"/>
<gene>
    <name evidence="3" type="ORF">B9Z65_1481</name>
</gene>
<feature type="region of interest" description="Disordered" evidence="1">
    <location>
        <begin position="37"/>
        <end position="59"/>
    </location>
</feature>
<feature type="region of interest" description="Disordered" evidence="1">
    <location>
        <begin position="406"/>
        <end position="472"/>
    </location>
</feature>
<dbReference type="PANTHER" id="PTHR46424">
    <property type="entry name" value="UBX DOMAIN-CONTAINING PROTEIN 4"/>
    <property type="match status" value="1"/>
</dbReference>
<dbReference type="GO" id="GO:0005783">
    <property type="term" value="C:endoplasmic reticulum"/>
    <property type="evidence" value="ECO:0007669"/>
    <property type="project" value="TreeGrafter"/>
</dbReference>
<dbReference type="InterPro" id="IPR029071">
    <property type="entry name" value="Ubiquitin-like_domsf"/>
</dbReference>
<feature type="domain" description="UBX" evidence="2">
    <location>
        <begin position="270"/>
        <end position="351"/>
    </location>
</feature>
<dbReference type="SMART" id="SM00166">
    <property type="entry name" value="UBX"/>
    <property type="match status" value="1"/>
</dbReference>
<evidence type="ECO:0000256" key="1">
    <source>
        <dbReference type="SAM" id="MobiDB-lite"/>
    </source>
</evidence>
<feature type="region of interest" description="Disordered" evidence="1">
    <location>
        <begin position="235"/>
        <end position="272"/>
    </location>
</feature>
<dbReference type="PANTHER" id="PTHR46424:SF1">
    <property type="entry name" value="UBX DOMAIN-CONTAINING PROTEIN 4"/>
    <property type="match status" value="1"/>
</dbReference>
<dbReference type="PROSITE" id="PS50033">
    <property type="entry name" value="UBX"/>
    <property type="match status" value="1"/>
</dbReference>
<proteinExistence type="predicted"/>
<evidence type="ECO:0000313" key="3">
    <source>
        <dbReference type="EMBL" id="PSK34898.1"/>
    </source>
</evidence>
<comment type="caution">
    <text evidence="3">The sequence shown here is derived from an EMBL/GenBank/DDBJ whole genome shotgun (WGS) entry which is preliminary data.</text>
</comment>
<feature type="region of interest" description="Disordered" evidence="1">
    <location>
        <begin position="167"/>
        <end position="205"/>
    </location>
</feature>
<feature type="compositionally biased region" description="Basic and acidic residues" evidence="1">
    <location>
        <begin position="37"/>
        <end position="49"/>
    </location>
</feature>
<reference evidence="3 4" key="1">
    <citation type="submission" date="2017-05" db="EMBL/GenBank/DDBJ databases">
        <title>Draft genome sequence of Elsinoe australis.</title>
        <authorList>
            <person name="Cheng Q."/>
        </authorList>
    </citation>
    <scope>NUCLEOTIDE SEQUENCE [LARGE SCALE GENOMIC DNA]</scope>
    <source>
        <strain evidence="3 4">NL1</strain>
    </source>
</reference>
<dbReference type="EMBL" id="NHZQ01000445">
    <property type="protein sequence ID" value="PSK34898.1"/>
    <property type="molecule type" value="Genomic_DNA"/>
</dbReference>
<evidence type="ECO:0000313" key="4">
    <source>
        <dbReference type="Proteomes" id="UP000243723"/>
    </source>
</evidence>